<feature type="compositionally biased region" description="Polar residues" evidence="1">
    <location>
        <begin position="70"/>
        <end position="87"/>
    </location>
</feature>
<protein>
    <recommendedName>
        <fullName evidence="5">DUF3060 domain-containing protein</fullName>
    </recommendedName>
</protein>
<feature type="signal peptide" evidence="2">
    <location>
        <begin position="1"/>
        <end position="20"/>
    </location>
</feature>
<feature type="chain" id="PRO_5028290063" description="DUF3060 domain-containing protein" evidence="2">
    <location>
        <begin position="21"/>
        <end position="143"/>
    </location>
</feature>
<evidence type="ECO:0000256" key="1">
    <source>
        <dbReference type="SAM" id="MobiDB-lite"/>
    </source>
</evidence>
<reference evidence="3 4" key="1">
    <citation type="journal article" date="2019" name="Microbiome">
        <title>Annotated bacterial chromosomes from frame-shift-corrected long-read metagenomic data.</title>
        <authorList>
            <person name="Arumugam K."/>
            <person name="Bagci C."/>
            <person name="Bessarab I."/>
            <person name="Beier S."/>
            <person name="Buchfink B."/>
            <person name="Gorska A."/>
            <person name="Qiu G."/>
            <person name="Huson D.H."/>
            <person name="Williams R.B.H."/>
        </authorList>
    </citation>
    <scope>NUCLEOTIDE SEQUENCE [LARGE SCALE GENOMIC DNA]</scope>
    <source>
        <strain evidence="3">SSA1</strain>
    </source>
</reference>
<feature type="region of interest" description="Disordered" evidence="1">
    <location>
        <begin position="115"/>
        <end position="143"/>
    </location>
</feature>
<evidence type="ECO:0008006" key="5">
    <source>
        <dbReference type="Google" id="ProtNLM"/>
    </source>
</evidence>
<dbReference type="KEGG" id="acog:HWD57_21660"/>
<dbReference type="AlphaFoldDB" id="A0A7D5NFL7"/>
<gene>
    <name evidence="3" type="ORF">HWD57_21660</name>
</gene>
<proteinExistence type="predicted"/>
<evidence type="ECO:0000313" key="4">
    <source>
        <dbReference type="Proteomes" id="UP000509684"/>
    </source>
</evidence>
<dbReference type="Proteomes" id="UP000509684">
    <property type="component" value="Chromosome"/>
</dbReference>
<accession>A0A7D5NFL7</accession>
<name>A0A7D5NFL7_9PROT</name>
<organism evidence="3 4">
    <name type="scientific">Candidatus Accumulibacter cognatus</name>
    <dbReference type="NCBI Taxonomy" id="2954383"/>
    <lineage>
        <taxon>Bacteria</taxon>
        <taxon>Pseudomonadati</taxon>
        <taxon>Pseudomonadota</taxon>
        <taxon>Betaproteobacteria</taxon>
        <taxon>Candidatus Accumulibacter</taxon>
    </lineage>
</organism>
<sequence>MKETSFMATLLILATASATAQVSVSVGGPGGVDVKTGGTGGVSVNTGNGTNVNTGKTSTHTKGNAVYVNPGQSSSSITHSPGTTVTTRKGDDDASGISVVNGNVTIDGVKVPPSATRWTGKDGTKYRIQRSGKGNVSVEEIDD</sequence>
<feature type="region of interest" description="Disordered" evidence="1">
    <location>
        <begin position="36"/>
        <end position="99"/>
    </location>
</feature>
<evidence type="ECO:0000313" key="3">
    <source>
        <dbReference type="EMBL" id="QLH52093.1"/>
    </source>
</evidence>
<dbReference type="EMBL" id="CP058708">
    <property type="protein sequence ID" value="QLH52093.1"/>
    <property type="molecule type" value="Genomic_DNA"/>
</dbReference>
<evidence type="ECO:0000256" key="2">
    <source>
        <dbReference type="SAM" id="SignalP"/>
    </source>
</evidence>
<keyword evidence="2" id="KW-0732">Signal</keyword>
<feature type="compositionally biased region" description="Low complexity" evidence="1">
    <location>
        <begin position="42"/>
        <end position="58"/>
    </location>
</feature>